<organism evidence="2 3">
    <name type="scientific">Halopseudomonas salegens</name>
    <dbReference type="NCBI Taxonomy" id="1434072"/>
    <lineage>
        <taxon>Bacteria</taxon>
        <taxon>Pseudomonadati</taxon>
        <taxon>Pseudomonadota</taxon>
        <taxon>Gammaproteobacteria</taxon>
        <taxon>Pseudomonadales</taxon>
        <taxon>Pseudomonadaceae</taxon>
        <taxon>Halopseudomonas</taxon>
    </lineage>
</organism>
<accession>A0A1H2HZ95</accession>
<dbReference type="Proteomes" id="UP000243924">
    <property type="component" value="Chromosome I"/>
</dbReference>
<feature type="transmembrane region" description="Helical" evidence="1">
    <location>
        <begin position="48"/>
        <end position="68"/>
    </location>
</feature>
<proteinExistence type="predicted"/>
<sequence length="134" mass="14833">MNKITAHLVLGLFDVAAVAACVYVFSSWTNIDGQLSQNVDSLSVSSNLNLAGLMVIVPVTHSMALFNWKESIQKWGNRCLIGLFLFLLVGAFIMDSYLESKILAAGYEYCAGQSEKMTFSEYRTYVGENRACLK</sequence>
<reference evidence="3" key="1">
    <citation type="submission" date="2016-10" db="EMBL/GenBank/DDBJ databases">
        <authorList>
            <person name="Varghese N."/>
            <person name="Submissions S."/>
        </authorList>
    </citation>
    <scope>NUCLEOTIDE SEQUENCE [LARGE SCALE GENOMIC DNA]</scope>
    <source>
        <strain evidence="3">CECT 8338</strain>
    </source>
</reference>
<dbReference type="STRING" id="1434072.SAMN05216210_3410"/>
<dbReference type="EMBL" id="LT629787">
    <property type="protein sequence ID" value="SDU36878.1"/>
    <property type="molecule type" value="Genomic_DNA"/>
</dbReference>
<evidence type="ECO:0000256" key="1">
    <source>
        <dbReference type="SAM" id="Phobius"/>
    </source>
</evidence>
<evidence type="ECO:0000313" key="3">
    <source>
        <dbReference type="Proteomes" id="UP000243924"/>
    </source>
</evidence>
<keyword evidence="3" id="KW-1185">Reference proteome</keyword>
<gene>
    <name evidence="2" type="ORF">SAMN05216210_3410</name>
</gene>
<dbReference type="AlphaFoldDB" id="A0A1H2HZ95"/>
<keyword evidence="1" id="KW-0812">Transmembrane</keyword>
<feature type="transmembrane region" description="Helical" evidence="1">
    <location>
        <begin position="80"/>
        <end position="98"/>
    </location>
</feature>
<protein>
    <submittedName>
        <fullName evidence="2">Uncharacterized protein</fullName>
    </submittedName>
</protein>
<keyword evidence="1" id="KW-1133">Transmembrane helix</keyword>
<feature type="transmembrane region" description="Helical" evidence="1">
    <location>
        <begin position="7"/>
        <end position="28"/>
    </location>
</feature>
<evidence type="ECO:0000313" key="2">
    <source>
        <dbReference type="EMBL" id="SDU36878.1"/>
    </source>
</evidence>
<keyword evidence="1" id="KW-0472">Membrane</keyword>
<name>A0A1H2HZ95_9GAMM</name>